<dbReference type="Proteomes" id="UP000092321">
    <property type="component" value="Unassembled WGS sequence"/>
</dbReference>
<dbReference type="SUPFAM" id="SSF52540">
    <property type="entry name" value="P-loop containing nucleoside triphosphate hydrolases"/>
    <property type="match status" value="1"/>
</dbReference>
<gene>
    <name evidence="2" type="ORF">HANVADRAFT_53886</name>
</gene>
<name>A0A1B7T9W8_9ASCO</name>
<evidence type="ECO:0000256" key="1">
    <source>
        <dbReference type="ARBA" id="ARBA00022705"/>
    </source>
</evidence>
<dbReference type="InterPro" id="IPR027417">
    <property type="entry name" value="P-loop_NTPase"/>
</dbReference>
<dbReference type="GO" id="GO:0031391">
    <property type="term" value="C:Elg1 RFC-like complex"/>
    <property type="evidence" value="ECO:0007669"/>
    <property type="project" value="TreeGrafter"/>
</dbReference>
<dbReference type="Pfam" id="PF21960">
    <property type="entry name" value="RCF1-5-like_lid"/>
    <property type="match status" value="1"/>
</dbReference>
<dbReference type="PANTHER" id="PTHR11669:SF1">
    <property type="entry name" value="REPLICATION FACTOR C SUBUNIT 3"/>
    <property type="match status" value="1"/>
</dbReference>
<dbReference type="GO" id="GO:0005663">
    <property type="term" value="C:DNA replication factor C complex"/>
    <property type="evidence" value="ECO:0007669"/>
    <property type="project" value="TreeGrafter"/>
</dbReference>
<dbReference type="GO" id="GO:0031389">
    <property type="term" value="C:Rad17 RFC-like complex"/>
    <property type="evidence" value="ECO:0007669"/>
    <property type="project" value="TreeGrafter"/>
</dbReference>
<dbReference type="SUPFAM" id="SSF48019">
    <property type="entry name" value="post-AAA+ oligomerization domain-like"/>
    <property type="match status" value="1"/>
</dbReference>
<dbReference type="InterPro" id="IPR050238">
    <property type="entry name" value="DNA_Rep/Repair_Clamp_Loader"/>
</dbReference>
<evidence type="ECO:0000313" key="3">
    <source>
        <dbReference type="Proteomes" id="UP000092321"/>
    </source>
</evidence>
<dbReference type="GO" id="GO:0003677">
    <property type="term" value="F:DNA binding"/>
    <property type="evidence" value="ECO:0007669"/>
    <property type="project" value="InterPro"/>
</dbReference>
<dbReference type="GO" id="GO:0006271">
    <property type="term" value="P:DNA strand elongation involved in DNA replication"/>
    <property type="evidence" value="ECO:0007669"/>
    <property type="project" value="UniProtKB-ARBA"/>
</dbReference>
<keyword evidence="3" id="KW-1185">Reference proteome</keyword>
<dbReference type="EMBL" id="LXPE01000083">
    <property type="protein sequence ID" value="OBA25505.1"/>
    <property type="molecule type" value="Genomic_DNA"/>
</dbReference>
<keyword evidence="2" id="KW-0378">Hydrolase</keyword>
<dbReference type="Pfam" id="PF22534">
    <property type="entry name" value="RFC_C"/>
    <property type="match status" value="1"/>
</dbReference>
<dbReference type="PANTHER" id="PTHR11669">
    <property type="entry name" value="REPLICATION FACTOR C / DNA POLYMERASE III GAMMA-TAU SUBUNIT"/>
    <property type="match status" value="1"/>
</dbReference>
<dbReference type="Gene3D" id="3.40.50.300">
    <property type="entry name" value="P-loop containing nucleotide triphosphate hydrolases"/>
    <property type="match status" value="1"/>
</dbReference>
<dbReference type="Gene3D" id="1.20.272.10">
    <property type="match status" value="1"/>
</dbReference>
<dbReference type="GO" id="GO:0031390">
    <property type="term" value="C:Ctf18 RFC-like complex"/>
    <property type="evidence" value="ECO:0007669"/>
    <property type="project" value="TreeGrafter"/>
</dbReference>
<proteinExistence type="predicted"/>
<dbReference type="GO" id="GO:0003689">
    <property type="term" value="F:DNA clamp loader activity"/>
    <property type="evidence" value="ECO:0007669"/>
    <property type="project" value="TreeGrafter"/>
</dbReference>
<dbReference type="OrthoDB" id="761538at2759"/>
<evidence type="ECO:0000313" key="2">
    <source>
        <dbReference type="EMBL" id="OBA25505.1"/>
    </source>
</evidence>
<dbReference type="Gene3D" id="1.10.8.60">
    <property type="match status" value="1"/>
</dbReference>
<keyword evidence="1" id="KW-0235">DNA replication</keyword>
<comment type="caution">
    <text evidence="2">The sequence shown here is derived from an EMBL/GenBank/DDBJ whole genome shotgun (WGS) entry which is preliminary data.</text>
</comment>
<dbReference type="FunFam" id="3.40.50.300:FF:000136">
    <property type="entry name" value="Replication factor C subunit 5"/>
    <property type="match status" value="1"/>
</dbReference>
<dbReference type="GO" id="GO:0006281">
    <property type="term" value="P:DNA repair"/>
    <property type="evidence" value="ECO:0007669"/>
    <property type="project" value="TreeGrafter"/>
</dbReference>
<sequence>MSYLWVDKYRPKTLDDLTHSQEITTKLENLSSASSNINNIPNILIYGPNGAGKKTRVLSLLNKIYCQDSNQIYKLKIDVRQFKVNSKTLELNVISSPYHIEITPSDLGYSNDKIVIQELIKELGSTSHQFTPVNSSNANSNIQSVKFKTIVINEANKLSKAAQHALRRTIEKYSKNIRIIMCCETLSNIIDPIRSRMLNVRLSSPDSSEFKKIIEDVSTKENVALGDVFIQKLDVLCKGNIRLGLLTLENMAVMQNMDLSSNDIRVAKPDWMICIDKICLLALKNKTVETVLTIRGIFYDLLAHCIPAELILQKIVEWILENAELVKLKQEKITNVIYYASVFDERMKLGSKDIFHLEGFITKMILEI</sequence>
<dbReference type="AlphaFoldDB" id="A0A1B7T9W8"/>
<dbReference type="GO" id="GO:0016787">
    <property type="term" value="F:hydrolase activity"/>
    <property type="evidence" value="ECO:0007669"/>
    <property type="project" value="UniProtKB-KW"/>
</dbReference>
<accession>A0A1B7T9W8</accession>
<organism evidence="2 3">
    <name type="scientific">Hanseniaspora valbyensis NRRL Y-1626</name>
    <dbReference type="NCBI Taxonomy" id="766949"/>
    <lineage>
        <taxon>Eukaryota</taxon>
        <taxon>Fungi</taxon>
        <taxon>Dikarya</taxon>
        <taxon>Ascomycota</taxon>
        <taxon>Saccharomycotina</taxon>
        <taxon>Saccharomycetes</taxon>
        <taxon>Saccharomycodales</taxon>
        <taxon>Saccharomycodaceae</taxon>
        <taxon>Hanseniaspora</taxon>
    </lineage>
</organism>
<dbReference type="Pfam" id="PF13177">
    <property type="entry name" value="DNA_pol3_delta2"/>
    <property type="match status" value="1"/>
</dbReference>
<reference evidence="3" key="1">
    <citation type="journal article" date="2016" name="Proc. Natl. Acad. Sci. U.S.A.">
        <title>Comparative genomics of biotechnologically important yeasts.</title>
        <authorList>
            <person name="Riley R."/>
            <person name="Haridas S."/>
            <person name="Wolfe K.H."/>
            <person name="Lopes M.R."/>
            <person name="Hittinger C.T."/>
            <person name="Goeker M."/>
            <person name="Salamov A.A."/>
            <person name="Wisecaver J.H."/>
            <person name="Long T.M."/>
            <person name="Calvey C.H."/>
            <person name="Aerts A.L."/>
            <person name="Barry K.W."/>
            <person name="Choi C."/>
            <person name="Clum A."/>
            <person name="Coughlan A.Y."/>
            <person name="Deshpande S."/>
            <person name="Douglass A.P."/>
            <person name="Hanson S.J."/>
            <person name="Klenk H.-P."/>
            <person name="LaButti K.M."/>
            <person name="Lapidus A."/>
            <person name="Lindquist E.A."/>
            <person name="Lipzen A.M."/>
            <person name="Meier-Kolthoff J.P."/>
            <person name="Ohm R.A."/>
            <person name="Otillar R.P."/>
            <person name="Pangilinan J.L."/>
            <person name="Peng Y."/>
            <person name="Rokas A."/>
            <person name="Rosa C.A."/>
            <person name="Scheuner C."/>
            <person name="Sibirny A.A."/>
            <person name="Slot J.C."/>
            <person name="Stielow J.B."/>
            <person name="Sun H."/>
            <person name="Kurtzman C.P."/>
            <person name="Blackwell M."/>
            <person name="Grigoriev I.V."/>
            <person name="Jeffries T.W."/>
        </authorList>
    </citation>
    <scope>NUCLEOTIDE SEQUENCE [LARGE SCALE GENOMIC DNA]</scope>
    <source>
        <strain evidence="3">NRRL Y-1626</strain>
    </source>
</reference>
<protein>
    <submittedName>
        <fullName evidence="2">p-loop containing nucleoside triphosphate hydrolase protein</fullName>
    </submittedName>
</protein>
<dbReference type="InterPro" id="IPR008921">
    <property type="entry name" value="DNA_pol3_clamp-load_cplx_C"/>
</dbReference>